<keyword evidence="3" id="KW-1185">Reference proteome</keyword>
<proteinExistence type="predicted"/>
<dbReference type="AlphaFoldDB" id="A0A5P1E2F1"/>
<evidence type="ECO:0000313" key="2">
    <source>
        <dbReference type="EMBL" id="ONK56143.1"/>
    </source>
</evidence>
<organism evidence="2 3">
    <name type="scientific">Asparagus officinalis</name>
    <name type="common">Garden asparagus</name>
    <dbReference type="NCBI Taxonomy" id="4686"/>
    <lineage>
        <taxon>Eukaryota</taxon>
        <taxon>Viridiplantae</taxon>
        <taxon>Streptophyta</taxon>
        <taxon>Embryophyta</taxon>
        <taxon>Tracheophyta</taxon>
        <taxon>Spermatophyta</taxon>
        <taxon>Magnoliopsida</taxon>
        <taxon>Liliopsida</taxon>
        <taxon>Asparagales</taxon>
        <taxon>Asparagaceae</taxon>
        <taxon>Asparagoideae</taxon>
        <taxon>Asparagus</taxon>
    </lineage>
</organism>
<dbReference type="Gramene" id="ONK56143">
    <property type="protein sequence ID" value="ONK56143"/>
    <property type="gene ID" value="A4U43_C10F4580"/>
</dbReference>
<name>A0A5P1E2F1_ASPOF</name>
<feature type="region of interest" description="Disordered" evidence="1">
    <location>
        <begin position="188"/>
        <end position="210"/>
    </location>
</feature>
<dbReference type="Proteomes" id="UP000243459">
    <property type="component" value="Chromosome 10"/>
</dbReference>
<sequence length="210" mass="24405">MQSPLKKRRDLYPSPSLRKFLKPQRKIFISIGNLGSRGVSEIPFPKFPFPNSQISRKVHRFPFSDEAEALQIFNFPSPLRLPLRRIRRFHRFPFSDEVEALQKFAKMSTIHRLPFSAEAEDLQKFAQMSISSEFPHSSPQFSELGHSESFKRQGFKYFNSSCIDIRKCPTLDKDWDLQLQLITSSAMQPAVSRSPRENEQLSKYGYTKSA</sequence>
<evidence type="ECO:0000313" key="3">
    <source>
        <dbReference type="Proteomes" id="UP000243459"/>
    </source>
</evidence>
<dbReference type="EMBL" id="CM007390">
    <property type="protein sequence ID" value="ONK56143.1"/>
    <property type="molecule type" value="Genomic_DNA"/>
</dbReference>
<accession>A0A5P1E2F1</accession>
<protein>
    <submittedName>
        <fullName evidence="2">Uncharacterized protein</fullName>
    </submittedName>
</protein>
<reference evidence="3" key="1">
    <citation type="journal article" date="2017" name="Nat. Commun.">
        <title>The asparagus genome sheds light on the origin and evolution of a young Y chromosome.</title>
        <authorList>
            <person name="Harkess A."/>
            <person name="Zhou J."/>
            <person name="Xu C."/>
            <person name="Bowers J.E."/>
            <person name="Van der Hulst R."/>
            <person name="Ayyampalayam S."/>
            <person name="Mercati F."/>
            <person name="Riccardi P."/>
            <person name="McKain M.R."/>
            <person name="Kakrana A."/>
            <person name="Tang H."/>
            <person name="Ray J."/>
            <person name="Groenendijk J."/>
            <person name="Arikit S."/>
            <person name="Mathioni S.M."/>
            <person name="Nakano M."/>
            <person name="Shan H."/>
            <person name="Telgmann-Rauber A."/>
            <person name="Kanno A."/>
            <person name="Yue Z."/>
            <person name="Chen H."/>
            <person name="Li W."/>
            <person name="Chen Y."/>
            <person name="Xu X."/>
            <person name="Zhang Y."/>
            <person name="Luo S."/>
            <person name="Chen H."/>
            <person name="Gao J."/>
            <person name="Mao Z."/>
            <person name="Pires J.C."/>
            <person name="Luo M."/>
            <person name="Kudrna D."/>
            <person name="Wing R.A."/>
            <person name="Meyers B.C."/>
            <person name="Yi K."/>
            <person name="Kong H."/>
            <person name="Lavrijsen P."/>
            <person name="Sunseri F."/>
            <person name="Falavigna A."/>
            <person name="Ye Y."/>
            <person name="Leebens-Mack J.H."/>
            <person name="Chen G."/>
        </authorList>
    </citation>
    <scope>NUCLEOTIDE SEQUENCE [LARGE SCALE GENOMIC DNA]</scope>
    <source>
        <strain evidence="3">cv. DH0086</strain>
    </source>
</reference>
<gene>
    <name evidence="2" type="ORF">A4U43_C10F4580</name>
</gene>
<evidence type="ECO:0000256" key="1">
    <source>
        <dbReference type="SAM" id="MobiDB-lite"/>
    </source>
</evidence>